<protein>
    <submittedName>
        <fullName evidence="1">Uncharacterized protein</fullName>
    </submittedName>
</protein>
<comment type="caution">
    <text evidence="1">The sequence shown here is derived from an EMBL/GenBank/DDBJ whole genome shotgun (WGS) entry which is preliminary data.</text>
</comment>
<dbReference type="EMBL" id="JAHMHQ010000001">
    <property type="protein sequence ID" value="KAK1656294.1"/>
    <property type="molecule type" value="Genomic_DNA"/>
</dbReference>
<reference evidence="1" key="1">
    <citation type="submission" date="2021-06" db="EMBL/GenBank/DDBJ databases">
        <title>Comparative genomics, transcriptomics and evolutionary studies reveal genomic signatures of adaptation to plant cell wall in hemibiotrophic fungi.</title>
        <authorList>
            <consortium name="DOE Joint Genome Institute"/>
            <person name="Baroncelli R."/>
            <person name="Diaz J.F."/>
            <person name="Benocci T."/>
            <person name="Peng M."/>
            <person name="Battaglia E."/>
            <person name="Haridas S."/>
            <person name="Andreopoulos W."/>
            <person name="Labutti K."/>
            <person name="Pangilinan J."/>
            <person name="Floch G.L."/>
            <person name="Makela M.R."/>
            <person name="Henrissat B."/>
            <person name="Grigoriev I.V."/>
            <person name="Crouch J.A."/>
            <person name="De Vries R.P."/>
            <person name="Sukno S.A."/>
            <person name="Thon M.R."/>
        </authorList>
    </citation>
    <scope>NUCLEOTIDE SEQUENCE</scope>
    <source>
        <strain evidence="1">CBS 102054</strain>
    </source>
</reference>
<proteinExistence type="predicted"/>
<dbReference type="Proteomes" id="UP001243989">
    <property type="component" value="Unassembled WGS sequence"/>
</dbReference>
<evidence type="ECO:0000313" key="1">
    <source>
        <dbReference type="EMBL" id="KAK1656294.1"/>
    </source>
</evidence>
<name>A0AAJ0A562_9PEZI</name>
<dbReference type="RefSeq" id="XP_060452338.1">
    <property type="nucleotide sequence ID" value="XM_060582449.1"/>
</dbReference>
<gene>
    <name evidence="1" type="ORF">BDP81DRAFT_19382</name>
</gene>
<keyword evidence="2" id="KW-1185">Reference proteome</keyword>
<sequence>MPHVLDAMNYLLQKSSTNTGLLLPFPLPKRRKICTSLLVPPSSSIPSSPLSSLKPTCGVAAEAGWMRVFWSEAGSVENLRLWCRGKWANSITRGSFRIEVGRKVMIDCRQNEEKSMPCYAMLTLSCPTVRRRVKPSLRIVSFFYRKGRQKKGVMPNRKISRQVALEKLQQCLDGQSVSATGAFF</sequence>
<organism evidence="1 2">
    <name type="scientific">Colletotrichum phormii</name>
    <dbReference type="NCBI Taxonomy" id="359342"/>
    <lineage>
        <taxon>Eukaryota</taxon>
        <taxon>Fungi</taxon>
        <taxon>Dikarya</taxon>
        <taxon>Ascomycota</taxon>
        <taxon>Pezizomycotina</taxon>
        <taxon>Sordariomycetes</taxon>
        <taxon>Hypocreomycetidae</taxon>
        <taxon>Glomerellales</taxon>
        <taxon>Glomerellaceae</taxon>
        <taxon>Colletotrichum</taxon>
        <taxon>Colletotrichum acutatum species complex</taxon>
    </lineage>
</organism>
<dbReference type="AlphaFoldDB" id="A0AAJ0A562"/>
<evidence type="ECO:0000313" key="2">
    <source>
        <dbReference type="Proteomes" id="UP001243989"/>
    </source>
</evidence>
<accession>A0AAJ0A562</accession>
<dbReference type="GeneID" id="85467311"/>